<dbReference type="Gene3D" id="2.90.10.10">
    <property type="entry name" value="Bulb-type lectin domain"/>
    <property type="match status" value="1"/>
</dbReference>
<proteinExistence type="predicted"/>
<reference evidence="1 2" key="1">
    <citation type="submission" date="2013-11" db="EMBL/GenBank/DDBJ databases">
        <title>Comparative genomics of Ignicoccus.</title>
        <authorList>
            <person name="Podar M."/>
        </authorList>
    </citation>
    <scope>NUCLEOTIDE SEQUENCE [LARGE SCALE GENOMIC DNA]</scope>
    <source>
        <strain evidence="1 2">DSM 13165</strain>
    </source>
</reference>
<name>A0A0U3F5G0_9CREN</name>
<accession>A0A0U3F5G0</accession>
<dbReference type="STRING" id="940295.EYM_07805"/>
<dbReference type="Proteomes" id="UP000060778">
    <property type="component" value="Chromosome"/>
</dbReference>
<protein>
    <submittedName>
        <fullName evidence="1">Uncharacterized protein</fullName>
    </submittedName>
</protein>
<dbReference type="InterPro" id="IPR036322">
    <property type="entry name" value="WD40_repeat_dom_sf"/>
</dbReference>
<keyword evidence="2" id="KW-1185">Reference proteome</keyword>
<dbReference type="RefSeq" id="WP_075050513.1">
    <property type="nucleotide sequence ID" value="NZ_CP006867.1"/>
</dbReference>
<dbReference type="AlphaFoldDB" id="A0A0U3F5G0"/>
<dbReference type="EMBL" id="CP006867">
    <property type="protein sequence ID" value="ALU12821.1"/>
    <property type="molecule type" value="Genomic_DNA"/>
</dbReference>
<dbReference type="InterPro" id="IPR036426">
    <property type="entry name" value="Bulb-type_lectin_dom_sf"/>
</dbReference>
<gene>
    <name evidence="1" type="ORF">EYM_07805</name>
</gene>
<evidence type="ECO:0000313" key="2">
    <source>
        <dbReference type="Proteomes" id="UP000060778"/>
    </source>
</evidence>
<organism evidence="1 2">
    <name type="scientific">Ignicoccus islandicus DSM 13165</name>
    <dbReference type="NCBI Taxonomy" id="940295"/>
    <lineage>
        <taxon>Archaea</taxon>
        <taxon>Thermoproteota</taxon>
        <taxon>Thermoprotei</taxon>
        <taxon>Desulfurococcales</taxon>
        <taxon>Desulfurococcaceae</taxon>
        <taxon>Ignicoccus</taxon>
    </lineage>
</organism>
<dbReference type="GeneID" id="30680933"/>
<evidence type="ECO:0000313" key="1">
    <source>
        <dbReference type="EMBL" id="ALU12821.1"/>
    </source>
</evidence>
<dbReference type="OrthoDB" id="386628at2157"/>
<dbReference type="KEGG" id="iis:EYM_07805"/>
<sequence length="279" mass="31913">MNFRKYPVKGSKVCLKSNKIAVLRREGGLAIIDVNSNSVRLIGGFFVFKDFAWGTNRIAALTHNVAMLYDHDGTLYKVIKFDSEASTVAYLNNFYLVGTTDGNLVKFNEDGQVIWKKKIWDGSIDRIDLTQSGYIIVVASSTNMVLLNQNGDVITTHSYQWDLTRVAWTSDLSFLAVPVQNYVIIYRWDEKQGYVKDKEIRVNSVRKLKWCENKLAIADYKEFLVLEYSKSSISLRLRLEVIDFSWNEECRDLTLLSPNYLYYLKDVNSIATSISSSSA</sequence>
<dbReference type="SUPFAM" id="SSF50978">
    <property type="entry name" value="WD40 repeat-like"/>
    <property type="match status" value="1"/>
</dbReference>